<evidence type="ECO:0000256" key="15">
    <source>
        <dbReference type="PROSITE-ProRule" id="PRU01032"/>
    </source>
</evidence>
<sequence>MLSVAVVSLVFALQAVASPLSSPSALYDNFVTKHSWGTSLPPSSPWVYHSTPDPSYLLALRLSLRPSNYDALLDNLMQTSNPSHSRYGQHLSKDQVDELMQPTVETVNAVKSWLRWHNISDGAIKSSGNTFTLTIPLSSAEVLLNTTYHRPYSLPRHLHDHIDLVSPTTYFSNPRSLARENGHRRGLRASRLVPRTTVPSSCKDEITPNCLHLLYNTGNYTPTQSSRNVIGITGYLEEYASQDDLATFRKMYATDKSAANMTTVEVNSGKDEQFDPGTEANLDVQYVYGMTYSPMIFYSVGGRPPFNPDDATPDNDNEPYLNWLDYVGNLSDTELPKTISNSYGDDEQTVPPDYATNVCKLFSALGARGVSVIFASGDFGVGNGDCAMNDDSNKVVFQPVFPASCPFVTAVGGTTGIFPEVATQSFSSGGGFSRLFAQPSYQSNAVSSYLSSLGNIYSGIFNASGRAYPDVAAQGQNYQVVQFGFVEPVDGTSCATPTFAGVVALLNDYRLASGKTTLGFLNPLFYRNPLVFNDITEGSNPGCDTEGFSATKGWDPVTGLGTPNFVKLQTIM</sequence>
<dbReference type="OrthoDB" id="409122at2759"/>
<comment type="cofactor">
    <cofactor evidence="15">
        <name>Ca(2+)</name>
        <dbReference type="ChEBI" id="CHEBI:29108"/>
    </cofactor>
    <text evidence="15">Binds 1 Ca(2+) ion per subunit.</text>
</comment>
<dbReference type="CDD" id="cd04056">
    <property type="entry name" value="Peptidases_S53"/>
    <property type="match status" value="1"/>
</dbReference>
<evidence type="ECO:0000256" key="7">
    <source>
        <dbReference type="ARBA" id="ARBA00022723"/>
    </source>
</evidence>
<dbReference type="SMART" id="SM00944">
    <property type="entry name" value="Pro-kuma_activ"/>
    <property type="match status" value="1"/>
</dbReference>
<keyword evidence="14" id="KW-0325">Glycoprotein</keyword>
<dbReference type="InterPro" id="IPR036852">
    <property type="entry name" value="Peptidase_S8/S53_dom_sf"/>
</dbReference>
<dbReference type="HOGENOM" id="CLU_013783_3_0_1"/>
<feature type="active site" description="Charge relay system" evidence="15">
    <location>
        <position position="283"/>
    </location>
</feature>
<keyword evidence="12" id="KW-0843">Virulence</keyword>
<dbReference type="InterPro" id="IPR030400">
    <property type="entry name" value="Sedolisin_dom"/>
</dbReference>
<evidence type="ECO:0000313" key="18">
    <source>
        <dbReference type="EMBL" id="KIK62569.1"/>
    </source>
</evidence>
<keyword evidence="5" id="KW-0964">Secreted</keyword>
<keyword evidence="7 15" id="KW-0479">Metal-binding</keyword>
<dbReference type="FunFam" id="3.40.50.200:FF:000015">
    <property type="entry name" value="Tripeptidyl peptidase A"/>
    <property type="match status" value="1"/>
</dbReference>
<dbReference type="PROSITE" id="PS51695">
    <property type="entry name" value="SEDOLISIN"/>
    <property type="match status" value="1"/>
</dbReference>
<evidence type="ECO:0000256" key="9">
    <source>
        <dbReference type="ARBA" id="ARBA00022801"/>
    </source>
</evidence>
<dbReference type="PANTHER" id="PTHR14218">
    <property type="entry name" value="PROTEASE S8 TRIPEPTIDYL PEPTIDASE I CLN2"/>
    <property type="match status" value="1"/>
</dbReference>
<accession>A0A0D0CIR7</accession>
<dbReference type="Pfam" id="PF00082">
    <property type="entry name" value="Peptidase_S8"/>
    <property type="match status" value="1"/>
</dbReference>
<protein>
    <recommendedName>
        <fullName evidence="4">tripeptidyl-peptidase II</fullName>
        <ecNumber evidence="4">3.4.14.10</ecNumber>
    </recommendedName>
</protein>
<keyword evidence="9 15" id="KW-0378">Hydrolase</keyword>
<evidence type="ECO:0000256" key="12">
    <source>
        <dbReference type="ARBA" id="ARBA00023026"/>
    </source>
</evidence>
<feature type="active site" description="Charge relay system" evidence="15">
    <location>
        <position position="279"/>
    </location>
</feature>
<evidence type="ECO:0000256" key="5">
    <source>
        <dbReference type="ARBA" id="ARBA00022525"/>
    </source>
</evidence>
<dbReference type="InterPro" id="IPR000209">
    <property type="entry name" value="Peptidase_S8/S53_dom"/>
</dbReference>
<evidence type="ECO:0000256" key="3">
    <source>
        <dbReference type="ARBA" id="ARBA00004239"/>
    </source>
</evidence>
<feature type="chain" id="PRO_5002208428" description="tripeptidyl-peptidase II" evidence="16">
    <location>
        <begin position="18"/>
        <end position="572"/>
    </location>
</feature>
<keyword evidence="6 15" id="KW-0645">Protease</keyword>
<dbReference type="GO" id="GO:0005576">
    <property type="term" value="C:extracellular region"/>
    <property type="evidence" value="ECO:0007669"/>
    <property type="project" value="UniProtKB-SubCell"/>
</dbReference>
<feature type="binding site" evidence="15">
    <location>
        <position position="534"/>
    </location>
    <ligand>
        <name>Ca(2+)</name>
        <dbReference type="ChEBI" id="CHEBI:29108"/>
    </ligand>
</feature>
<dbReference type="AlphaFoldDB" id="A0A0D0CIR7"/>
<keyword evidence="13" id="KW-0865">Zymogen</keyword>
<dbReference type="EMBL" id="KN834767">
    <property type="protein sequence ID" value="KIK62569.1"/>
    <property type="molecule type" value="Genomic_DNA"/>
</dbReference>
<feature type="binding site" evidence="15">
    <location>
        <position position="535"/>
    </location>
    <ligand>
        <name>Ca(2+)</name>
        <dbReference type="ChEBI" id="CHEBI:29108"/>
    </ligand>
</feature>
<feature type="active site" description="Charge relay system" evidence="15">
    <location>
        <position position="493"/>
    </location>
</feature>
<evidence type="ECO:0000259" key="17">
    <source>
        <dbReference type="PROSITE" id="PS51695"/>
    </source>
</evidence>
<feature type="binding site" evidence="15">
    <location>
        <position position="553"/>
    </location>
    <ligand>
        <name>Ca(2+)</name>
        <dbReference type="ChEBI" id="CHEBI:29108"/>
    </ligand>
</feature>
<dbReference type="CDD" id="cd11377">
    <property type="entry name" value="Pro-peptidase_S53"/>
    <property type="match status" value="1"/>
</dbReference>
<gene>
    <name evidence="18" type="ORF">GYMLUDRAFT_242721</name>
</gene>
<dbReference type="SUPFAM" id="SSF52743">
    <property type="entry name" value="Subtilisin-like"/>
    <property type="match status" value="1"/>
</dbReference>
<evidence type="ECO:0000256" key="13">
    <source>
        <dbReference type="ARBA" id="ARBA00023145"/>
    </source>
</evidence>
<dbReference type="InterPro" id="IPR015366">
    <property type="entry name" value="S53_propep"/>
</dbReference>
<evidence type="ECO:0000256" key="6">
    <source>
        <dbReference type="ARBA" id="ARBA00022670"/>
    </source>
</evidence>
<evidence type="ECO:0000256" key="4">
    <source>
        <dbReference type="ARBA" id="ARBA00012462"/>
    </source>
</evidence>
<feature type="domain" description="Peptidase S53" evidence="17">
    <location>
        <begin position="205"/>
        <end position="572"/>
    </location>
</feature>
<comment type="catalytic activity">
    <reaction evidence="1">
        <text>Release of an N-terminal tripeptide from a polypeptide.</text>
        <dbReference type="EC" id="3.4.14.10"/>
    </reaction>
</comment>
<dbReference type="Pfam" id="PF09286">
    <property type="entry name" value="Pro-kuma_activ"/>
    <property type="match status" value="1"/>
</dbReference>
<dbReference type="PROSITE" id="PS00138">
    <property type="entry name" value="SUBTILASE_SER"/>
    <property type="match status" value="1"/>
</dbReference>
<dbReference type="GO" id="GO:0006508">
    <property type="term" value="P:proteolysis"/>
    <property type="evidence" value="ECO:0007669"/>
    <property type="project" value="UniProtKB-KW"/>
</dbReference>
<keyword evidence="19" id="KW-1185">Reference proteome</keyword>
<dbReference type="SUPFAM" id="SSF54897">
    <property type="entry name" value="Protease propeptides/inhibitors"/>
    <property type="match status" value="1"/>
</dbReference>
<name>A0A0D0CIR7_9AGAR</name>
<keyword evidence="11 15" id="KW-0106">Calcium</keyword>
<evidence type="ECO:0000256" key="10">
    <source>
        <dbReference type="ARBA" id="ARBA00022825"/>
    </source>
</evidence>
<proteinExistence type="predicted"/>
<dbReference type="PANTHER" id="PTHR14218:SF15">
    <property type="entry name" value="TRIPEPTIDYL-PEPTIDASE 1"/>
    <property type="match status" value="1"/>
</dbReference>
<organism evidence="18 19">
    <name type="scientific">Collybiopsis luxurians FD-317 M1</name>
    <dbReference type="NCBI Taxonomy" id="944289"/>
    <lineage>
        <taxon>Eukaryota</taxon>
        <taxon>Fungi</taxon>
        <taxon>Dikarya</taxon>
        <taxon>Basidiomycota</taxon>
        <taxon>Agaricomycotina</taxon>
        <taxon>Agaricomycetes</taxon>
        <taxon>Agaricomycetidae</taxon>
        <taxon>Agaricales</taxon>
        <taxon>Marasmiineae</taxon>
        <taxon>Omphalotaceae</taxon>
        <taxon>Collybiopsis</taxon>
        <taxon>Collybiopsis luxurians</taxon>
    </lineage>
</organism>
<dbReference type="Proteomes" id="UP000053593">
    <property type="component" value="Unassembled WGS sequence"/>
</dbReference>
<evidence type="ECO:0000256" key="8">
    <source>
        <dbReference type="ARBA" id="ARBA00022729"/>
    </source>
</evidence>
<feature type="signal peptide" evidence="16">
    <location>
        <begin position="1"/>
        <end position="17"/>
    </location>
</feature>
<dbReference type="GO" id="GO:0046872">
    <property type="term" value="F:metal ion binding"/>
    <property type="evidence" value="ECO:0007669"/>
    <property type="project" value="UniProtKB-UniRule"/>
</dbReference>
<dbReference type="InterPro" id="IPR023828">
    <property type="entry name" value="Peptidase_S8_Ser-AS"/>
</dbReference>
<keyword evidence="8 16" id="KW-0732">Signal</keyword>
<dbReference type="EC" id="3.4.14.10" evidence="4"/>
<evidence type="ECO:0000256" key="14">
    <source>
        <dbReference type="ARBA" id="ARBA00023180"/>
    </source>
</evidence>
<evidence type="ECO:0000256" key="11">
    <source>
        <dbReference type="ARBA" id="ARBA00022837"/>
    </source>
</evidence>
<evidence type="ECO:0000313" key="19">
    <source>
        <dbReference type="Proteomes" id="UP000053593"/>
    </source>
</evidence>
<evidence type="ECO:0000256" key="2">
    <source>
        <dbReference type="ARBA" id="ARBA00002451"/>
    </source>
</evidence>
<comment type="subcellular location">
    <subcellularLocation>
        <location evidence="3">Secreted</location>
        <location evidence="3">Extracellular space</location>
    </subcellularLocation>
</comment>
<reference evidence="18 19" key="1">
    <citation type="submission" date="2014-04" db="EMBL/GenBank/DDBJ databases">
        <title>Evolutionary Origins and Diversification of the Mycorrhizal Mutualists.</title>
        <authorList>
            <consortium name="DOE Joint Genome Institute"/>
            <consortium name="Mycorrhizal Genomics Consortium"/>
            <person name="Kohler A."/>
            <person name="Kuo A."/>
            <person name="Nagy L.G."/>
            <person name="Floudas D."/>
            <person name="Copeland A."/>
            <person name="Barry K.W."/>
            <person name="Cichocki N."/>
            <person name="Veneault-Fourrey C."/>
            <person name="LaButti K."/>
            <person name="Lindquist E.A."/>
            <person name="Lipzen A."/>
            <person name="Lundell T."/>
            <person name="Morin E."/>
            <person name="Murat C."/>
            <person name="Riley R."/>
            <person name="Ohm R."/>
            <person name="Sun H."/>
            <person name="Tunlid A."/>
            <person name="Henrissat B."/>
            <person name="Grigoriev I.V."/>
            <person name="Hibbett D.S."/>
            <person name="Martin F."/>
        </authorList>
    </citation>
    <scope>NUCLEOTIDE SEQUENCE [LARGE SCALE GENOMIC DNA]</scope>
    <source>
        <strain evidence="18 19">FD-317 M1</strain>
    </source>
</reference>
<dbReference type="GO" id="GO:0008240">
    <property type="term" value="F:tripeptidyl-peptidase activity"/>
    <property type="evidence" value="ECO:0007669"/>
    <property type="project" value="UniProtKB-EC"/>
</dbReference>
<evidence type="ECO:0000256" key="1">
    <source>
        <dbReference type="ARBA" id="ARBA00001910"/>
    </source>
</evidence>
<keyword evidence="10 15" id="KW-0720">Serine protease</keyword>
<comment type="function">
    <text evidence="2">Secreted tripeptidyl-peptidase which degrades proteins at acidic pHs and is involved in virulence.</text>
</comment>
<dbReference type="Gene3D" id="3.40.50.200">
    <property type="entry name" value="Peptidase S8/S53 domain"/>
    <property type="match status" value="1"/>
</dbReference>
<feature type="binding site" evidence="15">
    <location>
        <position position="555"/>
    </location>
    <ligand>
        <name>Ca(2+)</name>
        <dbReference type="ChEBI" id="CHEBI:29108"/>
    </ligand>
</feature>
<evidence type="ECO:0000256" key="16">
    <source>
        <dbReference type="SAM" id="SignalP"/>
    </source>
</evidence>
<dbReference type="GO" id="GO:0004252">
    <property type="term" value="F:serine-type endopeptidase activity"/>
    <property type="evidence" value="ECO:0007669"/>
    <property type="project" value="UniProtKB-UniRule"/>
</dbReference>
<dbReference type="InterPro" id="IPR050819">
    <property type="entry name" value="Tripeptidyl-peptidase_I"/>
</dbReference>